<dbReference type="PANTHER" id="PTHR22926">
    <property type="entry name" value="PHOSPHO-N-ACETYLMURAMOYL-PENTAPEPTIDE-TRANSFERASE"/>
    <property type="match status" value="1"/>
</dbReference>
<dbReference type="PROSITE" id="PS01348">
    <property type="entry name" value="MRAY_2"/>
    <property type="match status" value="1"/>
</dbReference>
<feature type="transmembrane region" description="Helical" evidence="8">
    <location>
        <begin position="142"/>
        <end position="161"/>
    </location>
</feature>
<name>A0A6V8LRU9_9BACT</name>
<proteinExistence type="predicted"/>
<accession>A0A6V8LRU9</accession>
<evidence type="ECO:0000256" key="4">
    <source>
        <dbReference type="ARBA" id="ARBA00022692"/>
    </source>
</evidence>
<feature type="transmembrane region" description="Helical" evidence="8">
    <location>
        <begin position="297"/>
        <end position="315"/>
    </location>
</feature>
<evidence type="ECO:0000256" key="6">
    <source>
        <dbReference type="ARBA" id="ARBA00023136"/>
    </source>
</evidence>
<comment type="cofactor">
    <cofactor evidence="7">
        <name>Mg(2+)</name>
        <dbReference type="ChEBI" id="CHEBI:18420"/>
    </cofactor>
</comment>
<sequence>MTRWVVAVFAAGLGAAFLATPLAARFGRAFGFMDAPQGRKIHAHPIPRSGGLALVLAFLAAAAVTLAPGVPIQGRLFQQGQLWSVLGGGLFIFLVGLVDDRRPLPAKLKLLAQVAAASICFFGGVKIESFTLAGLVSVDFEFLSYLLTVFWFVLFINAINLIDGLDGLAAGVAFFVCAVQAVLATMRAEALPAMYFAALAGASLGFLRYNFNPASIFLGDGGSYFLGYMVAALSILSSAKSQVGATILMPILAFGVPLLDTLTSPLRRFVRGKKIFEPDREHVHHNLLARGWSQRKTVVFLYAVTVFLALMAMLIVNLRDVPAGLFILLLGGALILFVRKAGYFSFFAMDKIFGWIRDISDEAGVSHGRRTFLNLQIEISESQDVAGMWENVTEALAKLGFDLGEMVLEPGEGGLERFGLVSQVPGREVAALTWQRPDLDRDRREYLLDRALLKIELPLLDRDNQAIGTIWLVKRLDQDPRSDFTLRRVEQLRRTVVATLERLGGRT</sequence>
<feature type="transmembrane region" description="Helical" evidence="8">
    <location>
        <begin position="51"/>
        <end position="70"/>
    </location>
</feature>
<dbReference type="Pfam" id="PF00953">
    <property type="entry name" value="Glycos_transf_4"/>
    <property type="match status" value="1"/>
</dbReference>
<evidence type="ECO:0000313" key="9">
    <source>
        <dbReference type="EMBL" id="GFK95202.1"/>
    </source>
</evidence>
<feature type="transmembrane region" description="Helical" evidence="8">
    <location>
        <begin position="216"/>
        <end position="237"/>
    </location>
</feature>
<feature type="transmembrane region" description="Helical" evidence="8">
    <location>
        <begin position="243"/>
        <end position="263"/>
    </location>
</feature>
<dbReference type="Proteomes" id="UP000494245">
    <property type="component" value="Unassembled WGS sequence"/>
</dbReference>
<evidence type="ECO:0000256" key="8">
    <source>
        <dbReference type="SAM" id="Phobius"/>
    </source>
</evidence>
<feature type="transmembrane region" description="Helical" evidence="8">
    <location>
        <begin position="192"/>
        <end position="209"/>
    </location>
</feature>
<feature type="binding site" evidence="7">
    <location>
        <position position="160"/>
    </location>
    <ligand>
        <name>Mg(2+)</name>
        <dbReference type="ChEBI" id="CHEBI:18420"/>
    </ligand>
</feature>
<comment type="subcellular location">
    <subcellularLocation>
        <location evidence="1">Cell membrane</location>
        <topology evidence="1">Multi-pass membrane protein</topology>
    </subcellularLocation>
</comment>
<keyword evidence="5 8" id="KW-1133">Transmembrane helix</keyword>
<comment type="caution">
    <text evidence="9">The sequence shown here is derived from an EMBL/GenBank/DDBJ whole genome shotgun (WGS) entry which is preliminary data.</text>
</comment>
<feature type="transmembrane region" description="Helical" evidence="8">
    <location>
        <begin position="110"/>
        <end position="136"/>
    </location>
</feature>
<keyword evidence="10" id="KW-1185">Reference proteome</keyword>
<evidence type="ECO:0000256" key="1">
    <source>
        <dbReference type="ARBA" id="ARBA00004651"/>
    </source>
</evidence>
<dbReference type="EC" id="2.7.8.33" evidence="9"/>
<dbReference type="InterPro" id="IPR018480">
    <property type="entry name" value="PNAcMuramoyl-5peptid_Trfase_CS"/>
</dbReference>
<protein>
    <submittedName>
        <fullName evidence="9">Putative undecaprenyl-phosphate N-acetylglucosaminyl 1-phosphate transferase</fullName>
        <ecNumber evidence="9">2.7.8.33</ecNumber>
    </submittedName>
</protein>
<dbReference type="InterPro" id="IPR000715">
    <property type="entry name" value="Glycosyl_transferase_4"/>
</dbReference>
<dbReference type="PANTHER" id="PTHR22926:SF3">
    <property type="entry name" value="UNDECAPRENYL-PHOSPHATE ALPHA-N-ACETYLGLUCOSAMINYL 1-PHOSPHATE TRANSFERASE"/>
    <property type="match status" value="1"/>
</dbReference>
<keyword evidence="2" id="KW-1003">Cell membrane</keyword>
<evidence type="ECO:0000256" key="2">
    <source>
        <dbReference type="ARBA" id="ARBA00022475"/>
    </source>
</evidence>
<evidence type="ECO:0000313" key="10">
    <source>
        <dbReference type="Proteomes" id="UP000494245"/>
    </source>
</evidence>
<dbReference type="AlphaFoldDB" id="A0A6V8LRU9"/>
<dbReference type="GO" id="GO:0071555">
    <property type="term" value="P:cell wall organization"/>
    <property type="evidence" value="ECO:0007669"/>
    <property type="project" value="TreeGrafter"/>
</dbReference>
<dbReference type="GO" id="GO:0036380">
    <property type="term" value="F:UDP-N-acetylglucosamine-undecaprenyl-phosphate N-acetylglucosaminephosphotransferase activity"/>
    <property type="evidence" value="ECO:0007669"/>
    <property type="project" value="UniProtKB-EC"/>
</dbReference>
<reference evidence="9 10" key="1">
    <citation type="submission" date="2020-04" db="EMBL/GenBank/DDBJ databases">
        <authorList>
            <consortium name="Desulfovibrio sp. FSS-1 genome sequencing consortium"/>
            <person name="Shimoshige H."/>
            <person name="Kobayashi H."/>
            <person name="Maekawa T."/>
        </authorList>
    </citation>
    <scope>NUCLEOTIDE SEQUENCE [LARGE SCALE GENOMIC DNA]</scope>
    <source>
        <strain evidence="9 10">SIID29052-01</strain>
    </source>
</reference>
<organism evidence="9 10">
    <name type="scientific">Fundidesulfovibrio magnetotacticus</name>
    <dbReference type="NCBI Taxonomy" id="2730080"/>
    <lineage>
        <taxon>Bacteria</taxon>
        <taxon>Pseudomonadati</taxon>
        <taxon>Thermodesulfobacteriota</taxon>
        <taxon>Desulfovibrionia</taxon>
        <taxon>Desulfovibrionales</taxon>
        <taxon>Desulfovibrionaceae</taxon>
        <taxon>Fundidesulfovibrio</taxon>
    </lineage>
</organism>
<keyword evidence="3 9" id="KW-0808">Transferase</keyword>
<evidence type="ECO:0000256" key="7">
    <source>
        <dbReference type="PIRSR" id="PIRSR600715-1"/>
    </source>
</evidence>
<dbReference type="RefSeq" id="WP_173086015.1">
    <property type="nucleotide sequence ID" value="NZ_BLTE01000015.1"/>
</dbReference>
<dbReference type="GO" id="GO:0046872">
    <property type="term" value="F:metal ion binding"/>
    <property type="evidence" value="ECO:0007669"/>
    <property type="project" value="UniProtKB-KW"/>
</dbReference>
<feature type="transmembrane region" description="Helical" evidence="8">
    <location>
        <begin position="6"/>
        <end position="30"/>
    </location>
</feature>
<dbReference type="EMBL" id="BLTE01000015">
    <property type="protein sequence ID" value="GFK95202.1"/>
    <property type="molecule type" value="Genomic_DNA"/>
</dbReference>
<feature type="transmembrane region" description="Helical" evidence="8">
    <location>
        <begin position="321"/>
        <end position="338"/>
    </location>
</feature>
<feature type="transmembrane region" description="Helical" evidence="8">
    <location>
        <begin position="82"/>
        <end position="98"/>
    </location>
</feature>
<gene>
    <name evidence="9" type="primary">tagO</name>
    <name evidence="9" type="ORF">NNJEOMEG_03060</name>
</gene>
<evidence type="ECO:0000256" key="3">
    <source>
        <dbReference type="ARBA" id="ARBA00022679"/>
    </source>
</evidence>
<keyword evidence="4 8" id="KW-0812">Transmembrane</keyword>
<keyword evidence="7" id="KW-0479">Metal-binding</keyword>
<dbReference type="CDD" id="cd06853">
    <property type="entry name" value="GT_WecA_like"/>
    <property type="match status" value="1"/>
</dbReference>
<feature type="binding site" evidence="7">
    <location>
        <position position="220"/>
    </location>
    <ligand>
        <name>Mg(2+)</name>
        <dbReference type="ChEBI" id="CHEBI:18420"/>
    </ligand>
</feature>
<reference evidence="9 10" key="2">
    <citation type="submission" date="2020-05" db="EMBL/GenBank/DDBJ databases">
        <title>Draft genome sequence of Desulfovibrio sp. strainFSS-1.</title>
        <authorList>
            <person name="Shimoshige H."/>
            <person name="Kobayashi H."/>
            <person name="Maekawa T."/>
        </authorList>
    </citation>
    <scope>NUCLEOTIDE SEQUENCE [LARGE SCALE GENOMIC DNA]</scope>
    <source>
        <strain evidence="9 10">SIID29052-01</strain>
    </source>
</reference>
<dbReference type="GO" id="GO:0009103">
    <property type="term" value="P:lipopolysaccharide biosynthetic process"/>
    <property type="evidence" value="ECO:0007669"/>
    <property type="project" value="TreeGrafter"/>
</dbReference>
<feature type="transmembrane region" description="Helical" evidence="8">
    <location>
        <begin position="168"/>
        <end position="186"/>
    </location>
</feature>
<keyword evidence="7" id="KW-0460">Magnesium</keyword>
<dbReference type="GO" id="GO:0005886">
    <property type="term" value="C:plasma membrane"/>
    <property type="evidence" value="ECO:0007669"/>
    <property type="project" value="UniProtKB-SubCell"/>
</dbReference>
<dbReference type="GO" id="GO:0044038">
    <property type="term" value="P:cell wall macromolecule biosynthetic process"/>
    <property type="evidence" value="ECO:0007669"/>
    <property type="project" value="TreeGrafter"/>
</dbReference>
<keyword evidence="6 8" id="KW-0472">Membrane</keyword>
<evidence type="ECO:0000256" key="5">
    <source>
        <dbReference type="ARBA" id="ARBA00022989"/>
    </source>
</evidence>